<keyword evidence="7" id="KW-0833">Ubl conjugation pathway</keyword>
<dbReference type="Proteomes" id="UP000242638">
    <property type="component" value="Unassembled WGS sequence"/>
</dbReference>
<evidence type="ECO:0000256" key="3">
    <source>
        <dbReference type="ARBA" id="ARBA00022679"/>
    </source>
</evidence>
<dbReference type="GO" id="GO:0004842">
    <property type="term" value="F:ubiquitin-protein transferase activity"/>
    <property type="evidence" value="ECO:0007669"/>
    <property type="project" value="InterPro"/>
</dbReference>
<dbReference type="CDD" id="cd20340">
    <property type="entry name" value="BRcat_RBR_parkin"/>
    <property type="match status" value="1"/>
</dbReference>
<evidence type="ECO:0000256" key="9">
    <source>
        <dbReference type="ARBA" id="ARBA00022843"/>
    </source>
</evidence>
<dbReference type="FunFam" id="2.20.25.20:FF:000008">
    <property type="entry name" value="E3 ubiquitin-protein ligase parkin"/>
    <property type="match status" value="1"/>
</dbReference>
<dbReference type="GO" id="GO:0005829">
    <property type="term" value="C:cytosol"/>
    <property type="evidence" value="ECO:0007669"/>
    <property type="project" value="UniProtKB-SubCell"/>
</dbReference>
<dbReference type="Bgee" id="ENSPREG00000013726">
    <property type="expression patterns" value="Expressed in caudal fin and 1 other cell type or tissue"/>
</dbReference>
<evidence type="ECO:0000256" key="6">
    <source>
        <dbReference type="ARBA" id="ARBA00022771"/>
    </source>
</evidence>
<keyword evidence="13" id="KW-1185">Reference proteome</keyword>
<comment type="subcellular location">
    <subcellularLocation>
        <location evidence="1">Cytoplasm</location>
        <location evidence="1">Cytosol</location>
    </subcellularLocation>
</comment>
<evidence type="ECO:0000313" key="13">
    <source>
        <dbReference type="Proteomes" id="UP000242638"/>
    </source>
</evidence>
<evidence type="ECO:0000313" key="12">
    <source>
        <dbReference type="Ensembl" id="ENSPREP00000020277.1"/>
    </source>
</evidence>
<dbReference type="Ensembl" id="ENSPRET00000020492.1">
    <property type="protein sequence ID" value="ENSPREP00000020277.1"/>
    <property type="gene ID" value="ENSPREG00000013726.1"/>
</dbReference>
<dbReference type="InterPro" id="IPR041170">
    <property type="entry name" value="Znf-RING_14"/>
</dbReference>
<dbReference type="Pfam" id="PF01485">
    <property type="entry name" value="IBR"/>
    <property type="match status" value="1"/>
</dbReference>
<keyword evidence="9" id="KW-0832">Ubl conjugation</keyword>
<keyword evidence="3" id="KW-0808">Transferase</keyword>
<evidence type="ECO:0000256" key="4">
    <source>
        <dbReference type="ARBA" id="ARBA00022723"/>
    </source>
</evidence>
<dbReference type="Pfam" id="PF17978">
    <property type="entry name" value="zf-RING_14"/>
    <property type="match status" value="1"/>
</dbReference>
<evidence type="ECO:0000256" key="8">
    <source>
        <dbReference type="ARBA" id="ARBA00022833"/>
    </source>
</evidence>
<reference evidence="12" key="3">
    <citation type="submission" date="2025-09" db="UniProtKB">
        <authorList>
            <consortium name="Ensembl"/>
        </authorList>
    </citation>
    <scope>IDENTIFICATION</scope>
    <source>
        <strain evidence="12">Guanapo</strain>
    </source>
</reference>
<dbReference type="InterPro" id="IPR044066">
    <property type="entry name" value="TRIAD_supradom"/>
</dbReference>
<reference evidence="12" key="2">
    <citation type="submission" date="2025-08" db="UniProtKB">
        <authorList>
            <consortium name="Ensembl"/>
        </authorList>
    </citation>
    <scope>IDENTIFICATION</scope>
    <source>
        <strain evidence="12">Guanapo</strain>
    </source>
</reference>
<dbReference type="InterPro" id="IPR047534">
    <property type="entry name" value="BRcat_RBR_parkin"/>
</dbReference>
<dbReference type="InterPro" id="IPR002867">
    <property type="entry name" value="IBR_dom"/>
</dbReference>
<keyword evidence="2" id="KW-0963">Cytoplasm</keyword>
<dbReference type="InterPro" id="IPR003977">
    <property type="entry name" value="Parkin"/>
</dbReference>
<evidence type="ECO:0000256" key="1">
    <source>
        <dbReference type="ARBA" id="ARBA00004514"/>
    </source>
</evidence>
<reference evidence="13" key="1">
    <citation type="submission" date="2013-11" db="EMBL/GenBank/DDBJ databases">
        <title>The genomic landscape of the Guanapo guppy.</title>
        <authorList>
            <person name="Kuenstner A."/>
            <person name="Dreyer C."/>
        </authorList>
    </citation>
    <scope>NUCLEOTIDE SEQUENCE</scope>
    <source>
        <strain evidence="13">Guanapo</strain>
    </source>
</reference>
<keyword evidence="8" id="KW-0862">Zinc</keyword>
<dbReference type="AlphaFoldDB" id="A0A3P9PEL7"/>
<evidence type="ECO:0000256" key="7">
    <source>
        <dbReference type="ARBA" id="ARBA00022786"/>
    </source>
</evidence>
<evidence type="ECO:0000259" key="11">
    <source>
        <dbReference type="PROSITE" id="PS51873"/>
    </source>
</evidence>
<keyword evidence="5" id="KW-0677">Repeat</keyword>
<evidence type="ECO:0000256" key="5">
    <source>
        <dbReference type="ARBA" id="ARBA00022737"/>
    </source>
</evidence>
<dbReference type="PRINTS" id="PR01475">
    <property type="entry name" value="PARKIN"/>
</dbReference>
<dbReference type="GO" id="GO:0005739">
    <property type="term" value="C:mitochondrion"/>
    <property type="evidence" value="ECO:0007669"/>
    <property type="project" value="InterPro"/>
</dbReference>
<dbReference type="PROSITE" id="PS51873">
    <property type="entry name" value="TRIAD"/>
    <property type="match status" value="1"/>
</dbReference>
<proteinExistence type="predicted"/>
<dbReference type="GO" id="GO:0008270">
    <property type="term" value="F:zinc ion binding"/>
    <property type="evidence" value="ECO:0007669"/>
    <property type="project" value="UniProtKB-KW"/>
</dbReference>
<dbReference type="Gene3D" id="2.20.25.20">
    <property type="match status" value="1"/>
</dbReference>
<keyword evidence="4" id="KW-0479">Metal-binding</keyword>
<organism evidence="12 13">
    <name type="scientific">Poecilia reticulata</name>
    <name type="common">Guppy</name>
    <name type="synonym">Acanthophacelus reticulatus</name>
    <dbReference type="NCBI Taxonomy" id="8081"/>
    <lineage>
        <taxon>Eukaryota</taxon>
        <taxon>Metazoa</taxon>
        <taxon>Chordata</taxon>
        <taxon>Craniata</taxon>
        <taxon>Vertebrata</taxon>
        <taxon>Euteleostomi</taxon>
        <taxon>Actinopterygii</taxon>
        <taxon>Neopterygii</taxon>
        <taxon>Teleostei</taxon>
        <taxon>Neoteleostei</taxon>
        <taxon>Acanthomorphata</taxon>
        <taxon>Ovalentaria</taxon>
        <taxon>Atherinomorphae</taxon>
        <taxon>Cyprinodontiformes</taxon>
        <taxon>Poeciliidae</taxon>
        <taxon>Poeciliinae</taxon>
        <taxon>Poecilia</taxon>
    </lineage>
</organism>
<feature type="domain" description="RING-type" evidence="11">
    <location>
        <begin position="1"/>
        <end position="158"/>
    </location>
</feature>
<dbReference type="GeneTree" id="ENSGT00390000011034"/>
<evidence type="ECO:0000256" key="10">
    <source>
        <dbReference type="SAM" id="MobiDB-lite"/>
    </source>
</evidence>
<sequence>AGCENSLIRELHHFRILGDDQYGRYLQYGAEECLLTAGGVLCPSPGCGAGLLPPEGSRRVECDWRLGCGFVFCRDCREGFHEGPCEGPAAPPPGDAGQVSRMMMMMEVMKVLRPSLSSGLRGGGRGVSEREVGPGVSAAHPGVDPALPALPGTCGEER</sequence>
<dbReference type="STRING" id="8081.ENSPREP00000020277"/>
<protein>
    <recommendedName>
        <fullName evidence="11">RING-type domain-containing protein</fullName>
    </recommendedName>
</protein>
<evidence type="ECO:0000256" key="2">
    <source>
        <dbReference type="ARBA" id="ARBA00022490"/>
    </source>
</evidence>
<name>A0A3P9PEL7_POERE</name>
<keyword evidence="6" id="KW-0863">Zinc-finger</keyword>
<accession>A0A3P9PEL7</accession>
<dbReference type="SMART" id="SM00647">
    <property type="entry name" value="IBR"/>
    <property type="match status" value="1"/>
</dbReference>
<feature type="region of interest" description="Disordered" evidence="10">
    <location>
        <begin position="117"/>
        <end position="158"/>
    </location>
</feature>